<proteinExistence type="predicted"/>
<organism evidence="2 3">
    <name type="scientific">Ichthyophthirius multifiliis</name>
    <name type="common">White spot disease agent</name>
    <name type="synonym">Ich</name>
    <dbReference type="NCBI Taxonomy" id="5932"/>
    <lineage>
        <taxon>Eukaryota</taxon>
        <taxon>Sar</taxon>
        <taxon>Alveolata</taxon>
        <taxon>Ciliophora</taxon>
        <taxon>Intramacronucleata</taxon>
        <taxon>Oligohymenophorea</taxon>
        <taxon>Hymenostomatida</taxon>
        <taxon>Ophryoglenina</taxon>
        <taxon>Ichthyophthirius</taxon>
    </lineage>
</organism>
<evidence type="ECO:0008006" key="4">
    <source>
        <dbReference type="Google" id="ProtNLM"/>
    </source>
</evidence>
<reference evidence="2 3" key="1">
    <citation type="submission" date="2011-07" db="EMBL/GenBank/DDBJ databases">
        <authorList>
            <person name="Coyne R."/>
            <person name="Brami D."/>
            <person name="Johnson J."/>
            <person name="Hostetler J."/>
            <person name="Hannick L."/>
            <person name="Clark T."/>
            <person name="Cassidy-Hanley D."/>
            <person name="Inman J."/>
        </authorList>
    </citation>
    <scope>NUCLEOTIDE SEQUENCE [LARGE SCALE GENOMIC DNA]</scope>
    <source>
        <strain evidence="2 3">G5</strain>
    </source>
</reference>
<keyword evidence="1" id="KW-1133">Transmembrane helix</keyword>
<accession>G0QPV6</accession>
<keyword evidence="1" id="KW-0472">Membrane</keyword>
<dbReference type="EMBL" id="GL983582">
    <property type="protein sequence ID" value="EGR32755.1"/>
    <property type="molecule type" value="Genomic_DNA"/>
</dbReference>
<protein>
    <recommendedName>
        <fullName evidence="4">Transmembrane protein</fullName>
    </recommendedName>
</protein>
<evidence type="ECO:0000313" key="3">
    <source>
        <dbReference type="Proteomes" id="UP000008983"/>
    </source>
</evidence>
<name>G0QPV6_ICHMU</name>
<evidence type="ECO:0000313" key="2">
    <source>
        <dbReference type="EMBL" id="EGR32755.1"/>
    </source>
</evidence>
<sequence length="193" mass="23600">MSLNGILDVLVNISSFTNIDLFNQGLYNLKICIYYQNEDIKQNNITKILQDDQNCQNSIIYLIKNNFQQFSYIKDQYFYSKSFIIRYSDKYIQLNDICQFRGNIDFYPNDIQKNLYFVAKLYHTNYKENKKIILSKFLYLDLQYTKVKMVFFVCLIFYFLKIKEYMNFYQLFLINSNYLRPIYLFIHHQQVQI</sequence>
<evidence type="ECO:0000256" key="1">
    <source>
        <dbReference type="SAM" id="Phobius"/>
    </source>
</evidence>
<keyword evidence="3" id="KW-1185">Reference proteome</keyword>
<dbReference type="GeneID" id="14908917"/>
<keyword evidence="1" id="KW-0812">Transmembrane</keyword>
<feature type="transmembrane region" description="Helical" evidence="1">
    <location>
        <begin position="137"/>
        <end position="160"/>
    </location>
</feature>
<dbReference type="Proteomes" id="UP000008983">
    <property type="component" value="Unassembled WGS sequence"/>
</dbReference>
<dbReference type="InParanoid" id="G0QPV6"/>
<dbReference type="RefSeq" id="XP_004036741.1">
    <property type="nucleotide sequence ID" value="XM_004036693.1"/>
</dbReference>
<gene>
    <name evidence="2" type="ORF">IMG5_071680</name>
</gene>
<dbReference type="AlphaFoldDB" id="G0QPV6"/>